<sequence length="206" mass="23669">MLQAEQVLREIGKAKLSGLLVAENQFENSRRRLWKDMGRSVRGSDAKFTANILNALLRTPNCDVEDFNTLKEKTSYRDIRHTLCGVKSTARWDRSKDTRRHFTLHFSNFNQVARVWLKIVCSVLLSAKHLSAVTRDRVVLDMMKFRNNLRWRFCYGGLITHFLRVEGIEEEAVDLTVAFYPDLTGKIVDVTRTKALDTSHGPVLSA</sequence>
<keyword evidence="3" id="KW-1185">Reference proteome</keyword>
<dbReference type="AlphaFoldDB" id="A0A9J6AUL2"/>
<evidence type="ECO:0000313" key="2">
    <source>
        <dbReference type="EMBL" id="KAG5628208.1"/>
    </source>
</evidence>
<comment type="caution">
    <text evidence="2">The sequence shown here is derived from an EMBL/GenBank/DDBJ whole genome shotgun (WGS) entry which is preliminary data.</text>
</comment>
<gene>
    <name evidence="2" type="ORF">H5410_013426</name>
</gene>
<dbReference type="Pfam" id="PF20167">
    <property type="entry name" value="Transposase_32"/>
    <property type="match status" value="1"/>
</dbReference>
<evidence type="ECO:0000259" key="1">
    <source>
        <dbReference type="Pfam" id="PF20167"/>
    </source>
</evidence>
<feature type="domain" description="Putative plant transposon protein" evidence="1">
    <location>
        <begin position="40"/>
        <end position="140"/>
    </location>
</feature>
<protein>
    <recommendedName>
        <fullName evidence="1">Putative plant transposon protein domain-containing protein</fullName>
    </recommendedName>
</protein>
<dbReference type="Proteomes" id="UP000824120">
    <property type="component" value="Chromosome 2"/>
</dbReference>
<dbReference type="InterPro" id="IPR046796">
    <property type="entry name" value="Transposase_32_dom"/>
</dbReference>
<reference evidence="2 3" key="1">
    <citation type="submission" date="2020-09" db="EMBL/GenBank/DDBJ databases">
        <title>De no assembly of potato wild relative species, Solanum commersonii.</title>
        <authorList>
            <person name="Cho K."/>
        </authorList>
    </citation>
    <scope>NUCLEOTIDE SEQUENCE [LARGE SCALE GENOMIC DNA]</scope>
    <source>
        <strain evidence="2">LZ3.2</strain>
        <tissue evidence="2">Leaf</tissue>
    </source>
</reference>
<accession>A0A9J6AUL2</accession>
<organism evidence="2 3">
    <name type="scientific">Solanum commersonii</name>
    <name type="common">Commerson's wild potato</name>
    <name type="synonym">Commerson's nightshade</name>
    <dbReference type="NCBI Taxonomy" id="4109"/>
    <lineage>
        <taxon>Eukaryota</taxon>
        <taxon>Viridiplantae</taxon>
        <taxon>Streptophyta</taxon>
        <taxon>Embryophyta</taxon>
        <taxon>Tracheophyta</taxon>
        <taxon>Spermatophyta</taxon>
        <taxon>Magnoliopsida</taxon>
        <taxon>eudicotyledons</taxon>
        <taxon>Gunneridae</taxon>
        <taxon>Pentapetalae</taxon>
        <taxon>asterids</taxon>
        <taxon>lamiids</taxon>
        <taxon>Solanales</taxon>
        <taxon>Solanaceae</taxon>
        <taxon>Solanoideae</taxon>
        <taxon>Solaneae</taxon>
        <taxon>Solanum</taxon>
    </lineage>
</organism>
<proteinExistence type="predicted"/>
<evidence type="ECO:0000313" key="3">
    <source>
        <dbReference type="Proteomes" id="UP000824120"/>
    </source>
</evidence>
<name>A0A9J6AUL2_SOLCO</name>
<dbReference type="EMBL" id="JACXVP010000002">
    <property type="protein sequence ID" value="KAG5628208.1"/>
    <property type="molecule type" value="Genomic_DNA"/>
</dbReference>